<dbReference type="Pfam" id="PF07715">
    <property type="entry name" value="Plug"/>
    <property type="match status" value="1"/>
</dbReference>
<dbReference type="InterPro" id="IPR036942">
    <property type="entry name" value="Beta-barrel_TonB_sf"/>
</dbReference>
<dbReference type="Gene3D" id="2.40.170.20">
    <property type="entry name" value="TonB-dependent receptor, beta-barrel domain"/>
    <property type="match status" value="1"/>
</dbReference>
<dbReference type="AlphaFoldDB" id="A0A6I3LPS5"/>
<feature type="chain" id="PRO_5026049051" evidence="5">
    <location>
        <begin position="19"/>
        <end position="914"/>
    </location>
</feature>
<dbReference type="Proteomes" id="UP000438760">
    <property type="component" value="Unassembled WGS sequence"/>
</dbReference>
<feature type="signal peptide" evidence="5">
    <location>
        <begin position="1"/>
        <end position="18"/>
    </location>
</feature>
<sequence>MKLLNLVALVATTCAVQAQSVKVNGVVSHQTTQEPLAFATVSIKDQTIGTNTDINGKYEFNLKPGNYTLVYQYLGYKTAEKTIQVIEDKPLKVNMSLEEESIQLEGVVVEATRSKSRESALLLDQQKAAEIKQHIGSQELSRKGVSDVATAVTKTTGISKQEGSGTIFVRGLGDRYNSTSLNGLPLASNDPEKKNIDLNIFSTDIVEYISIDKAYSVKQYGDVAGANIDIISKKHHGNDFLEIGIGSNVNTNAIGESTFYSIADRNSFGFSNTKIPNNPLSSFSFNNSTQSEKRVPIGTSINVNGGKSFFFGEESSLDLFATVSFGNNFGFHEGLSGSVQAQDNYTKKLNRKVYEYSTNTTAMFNADYSINPKHNIKYNFLFINDSKEKNEQYNGYIRDTTSEELGAETLISRGTYRQDRLFVNQLLGDHEINEQLKFRWGTAFNSVSAQTPDRQQYTLNNNGSDSYAFSTNSRSDNHRYFEDLTENEFAANVALDYSFAKNSENLYKGKMTVGYNFRNKKRDFEATQFNFQIVNAHNKNINPLALDSFFNQDNFEKGYFRTYTFRGGAETKDALKPQTYTGDLDIHSGFINVEYQLSDRLSGVVGTRFETITQNVKWQTQLDNVGSENELTKNAFLPSLSLKYELTDIQNLRLAASKTYTLPQFKERALFLYEDITETKTGNPFVYASDDYNLDLKWEMFPTNDEVYSATVFGKYIQNPINEVTIASASNDISYVNTGDYGYAVGLEVEVRKNLISFDDAETNKITGGLNASWMKTYQELDNKKVADENPLSTSFTEENSSFTGASDLLINADLSYIKEWKEKSLIATLSYAYFSDKIYALGTEQSGNLVDKAFNMLDFAFKFNFNENFGISLNAKNLLNPSIERKQENKTQDVTVQSYKLGSNLSLGLKYTF</sequence>
<dbReference type="InterPro" id="IPR037066">
    <property type="entry name" value="Plug_dom_sf"/>
</dbReference>
<feature type="domain" description="TonB-dependent receptor-like beta-barrel" evidence="6">
    <location>
        <begin position="450"/>
        <end position="879"/>
    </location>
</feature>
<dbReference type="Pfam" id="PF00593">
    <property type="entry name" value="TonB_dep_Rec_b-barrel"/>
    <property type="match status" value="1"/>
</dbReference>
<evidence type="ECO:0000259" key="7">
    <source>
        <dbReference type="Pfam" id="PF07715"/>
    </source>
</evidence>
<organism evidence="8 9">
    <name type="scientific">Myroides albus</name>
    <dbReference type="NCBI Taxonomy" id="2562892"/>
    <lineage>
        <taxon>Bacteria</taxon>
        <taxon>Pseudomonadati</taxon>
        <taxon>Bacteroidota</taxon>
        <taxon>Flavobacteriia</taxon>
        <taxon>Flavobacteriales</taxon>
        <taxon>Flavobacteriaceae</taxon>
        <taxon>Myroides</taxon>
    </lineage>
</organism>
<keyword evidence="9" id="KW-1185">Reference proteome</keyword>
<comment type="subcellular location">
    <subcellularLocation>
        <location evidence="1 4">Cell outer membrane</location>
    </subcellularLocation>
</comment>
<evidence type="ECO:0000313" key="9">
    <source>
        <dbReference type="Proteomes" id="UP000438760"/>
    </source>
</evidence>
<dbReference type="PANTHER" id="PTHR40980">
    <property type="entry name" value="PLUG DOMAIN-CONTAINING PROTEIN"/>
    <property type="match status" value="1"/>
</dbReference>
<evidence type="ECO:0000256" key="4">
    <source>
        <dbReference type="RuleBase" id="RU003357"/>
    </source>
</evidence>
<reference evidence="8 9" key="1">
    <citation type="submission" date="2019-11" db="EMBL/GenBank/DDBJ databases">
        <title>Genome of Strain BIT-d1.</title>
        <authorList>
            <person name="Yang Y."/>
        </authorList>
    </citation>
    <scope>NUCLEOTIDE SEQUENCE [LARGE SCALE GENOMIC DNA]</scope>
    <source>
        <strain evidence="8 9">BIT-d1</strain>
    </source>
</reference>
<feature type="domain" description="TonB-dependent receptor plug" evidence="7">
    <location>
        <begin position="126"/>
        <end position="222"/>
    </location>
</feature>
<dbReference type="GO" id="GO:0009279">
    <property type="term" value="C:cell outer membrane"/>
    <property type="evidence" value="ECO:0007669"/>
    <property type="project" value="UniProtKB-SubCell"/>
</dbReference>
<dbReference type="InterPro" id="IPR012910">
    <property type="entry name" value="Plug_dom"/>
</dbReference>
<evidence type="ECO:0000256" key="3">
    <source>
        <dbReference type="ARBA" id="ARBA00023237"/>
    </source>
</evidence>
<keyword evidence="4" id="KW-0798">TonB box</keyword>
<dbReference type="Gene3D" id="2.170.130.10">
    <property type="entry name" value="TonB-dependent receptor, plug domain"/>
    <property type="match status" value="1"/>
</dbReference>
<dbReference type="Gene3D" id="2.60.40.1120">
    <property type="entry name" value="Carboxypeptidase-like, regulatory domain"/>
    <property type="match status" value="1"/>
</dbReference>
<evidence type="ECO:0000259" key="6">
    <source>
        <dbReference type="Pfam" id="PF00593"/>
    </source>
</evidence>
<dbReference type="SUPFAM" id="SSF49464">
    <property type="entry name" value="Carboxypeptidase regulatory domain-like"/>
    <property type="match status" value="1"/>
</dbReference>
<accession>A0A6I3LPS5</accession>
<evidence type="ECO:0000256" key="1">
    <source>
        <dbReference type="ARBA" id="ARBA00004442"/>
    </source>
</evidence>
<dbReference type="Pfam" id="PF13715">
    <property type="entry name" value="CarbopepD_reg_2"/>
    <property type="match status" value="1"/>
</dbReference>
<dbReference type="RefSeq" id="WP_155092674.1">
    <property type="nucleotide sequence ID" value="NZ_WMJX01000025.1"/>
</dbReference>
<evidence type="ECO:0000256" key="2">
    <source>
        <dbReference type="ARBA" id="ARBA00023136"/>
    </source>
</evidence>
<keyword evidence="5" id="KW-0732">Signal</keyword>
<protein>
    <submittedName>
        <fullName evidence="8">TonB-dependent receptor plug domain-containing protein</fullName>
    </submittedName>
</protein>
<comment type="caution">
    <text evidence="8">The sequence shown here is derived from an EMBL/GenBank/DDBJ whole genome shotgun (WGS) entry which is preliminary data.</text>
</comment>
<dbReference type="InterPro" id="IPR008969">
    <property type="entry name" value="CarboxyPept-like_regulatory"/>
</dbReference>
<keyword evidence="3" id="KW-0998">Cell outer membrane</keyword>
<dbReference type="SUPFAM" id="SSF56935">
    <property type="entry name" value="Porins"/>
    <property type="match status" value="1"/>
</dbReference>
<evidence type="ECO:0000256" key="5">
    <source>
        <dbReference type="SAM" id="SignalP"/>
    </source>
</evidence>
<gene>
    <name evidence="8" type="ORF">GJV76_11015</name>
</gene>
<dbReference type="OrthoDB" id="9768470at2"/>
<proteinExistence type="inferred from homology"/>
<dbReference type="PANTHER" id="PTHR40980:SF5">
    <property type="entry name" value="TONB-DEPENDENT RECEPTOR"/>
    <property type="match status" value="1"/>
</dbReference>
<comment type="similarity">
    <text evidence="4">Belongs to the TonB-dependent receptor family.</text>
</comment>
<keyword evidence="2 4" id="KW-0472">Membrane</keyword>
<dbReference type="InterPro" id="IPR000531">
    <property type="entry name" value="Beta-barrel_TonB"/>
</dbReference>
<keyword evidence="8" id="KW-0675">Receptor</keyword>
<name>A0A6I3LPS5_9FLAO</name>
<dbReference type="EMBL" id="WMJX01000025">
    <property type="protein sequence ID" value="MTG98651.1"/>
    <property type="molecule type" value="Genomic_DNA"/>
</dbReference>
<evidence type="ECO:0000313" key="8">
    <source>
        <dbReference type="EMBL" id="MTG98651.1"/>
    </source>
</evidence>